<gene>
    <name evidence="1" type="ORF">ACFOUT_07720</name>
</gene>
<name>A0ABV8JN10_9FLAO</name>
<proteinExistence type="predicted"/>
<evidence type="ECO:0000313" key="1">
    <source>
        <dbReference type="EMBL" id="MFC4095759.1"/>
    </source>
</evidence>
<keyword evidence="2" id="KW-1185">Reference proteome</keyword>
<dbReference type="RefSeq" id="WP_192460593.1">
    <property type="nucleotide sequence ID" value="NZ_JACYFJ010000001.1"/>
</dbReference>
<dbReference type="Proteomes" id="UP001595814">
    <property type="component" value="Unassembled WGS sequence"/>
</dbReference>
<accession>A0ABV8JN10</accession>
<comment type="caution">
    <text evidence="1">The sequence shown here is derived from an EMBL/GenBank/DDBJ whole genome shotgun (WGS) entry which is preliminary data.</text>
</comment>
<reference evidence="2" key="1">
    <citation type="journal article" date="2019" name="Int. J. Syst. Evol. Microbiol.">
        <title>The Global Catalogue of Microorganisms (GCM) 10K type strain sequencing project: providing services to taxonomists for standard genome sequencing and annotation.</title>
        <authorList>
            <consortium name="The Broad Institute Genomics Platform"/>
            <consortium name="The Broad Institute Genome Sequencing Center for Infectious Disease"/>
            <person name="Wu L."/>
            <person name="Ma J."/>
        </authorList>
    </citation>
    <scope>NUCLEOTIDE SEQUENCE [LARGE SCALE GENOMIC DNA]</scope>
    <source>
        <strain evidence="2">CECT 7477</strain>
    </source>
</reference>
<organism evidence="1 2">
    <name type="scientific">Euzebyella saccharophila</name>
    <dbReference type="NCBI Taxonomy" id="679664"/>
    <lineage>
        <taxon>Bacteria</taxon>
        <taxon>Pseudomonadati</taxon>
        <taxon>Bacteroidota</taxon>
        <taxon>Flavobacteriia</taxon>
        <taxon>Flavobacteriales</taxon>
        <taxon>Flavobacteriaceae</taxon>
        <taxon>Euzebyella</taxon>
    </lineage>
</organism>
<sequence length="77" mass="8786">MTTYIAQFIAKHIKIPVKQHSIFIWQQESGEIDAELLENKIKREAAIHFYRLESKDTVEIGLADISVEVLKAMPFGG</sequence>
<protein>
    <submittedName>
        <fullName evidence="1">GTP-binding protein LepA</fullName>
    </submittedName>
</protein>
<evidence type="ECO:0000313" key="2">
    <source>
        <dbReference type="Proteomes" id="UP001595814"/>
    </source>
</evidence>
<dbReference type="EMBL" id="JBHSAW010000004">
    <property type="protein sequence ID" value="MFC4095759.1"/>
    <property type="molecule type" value="Genomic_DNA"/>
</dbReference>